<dbReference type="PANTHER" id="PTHR28092:SF1">
    <property type="entry name" value="FACTOR-INDUCED GENE 1 PROTEIN"/>
    <property type="match status" value="1"/>
</dbReference>
<sequence>MISISIIWFIVKRAPRFFALAVDLVAIFLLIFLLVGNNSPSQASTYLTSFEFDSSSPMYRIITSSFDSKNSTSKLQSVAVRAGYMGICVTDLPSTYSSKSTLCYGRKNISNAPLYDDLDVKVFNIRSTNSSSTQATQLNILQLAEDSSVRLIHPYVLMAVIVLTIVMFCCTLFATIPKLPGKTYLNRFLLALCPILTLIWGIGAMWTHVAIHASSNYIPHASMGILKVKMGYKASAMAWAAFAFLNVNCLILWALYFRDRRSLSNEIDKIRKPSARRATNDQSDGSTLASKY</sequence>
<evidence type="ECO:0000313" key="3">
    <source>
        <dbReference type="Proteomes" id="UP000236544"/>
    </source>
</evidence>
<keyword evidence="3" id="KW-1185">Reference proteome</keyword>
<protein>
    <submittedName>
        <fullName evidence="2">LAQU0S03e06436g1_1</fullName>
    </submittedName>
</protein>
<dbReference type="AlphaFoldDB" id="A0A0P1KQH1"/>
<evidence type="ECO:0000313" key="2">
    <source>
        <dbReference type="EMBL" id="CUS21605.1"/>
    </source>
</evidence>
<feature type="transmembrane region" description="Helical" evidence="1">
    <location>
        <begin position="155"/>
        <end position="176"/>
    </location>
</feature>
<dbReference type="PIRSF" id="PIRSF007138">
    <property type="entry name" value="FIG1"/>
    <property type="match status" value="1"/>
</dbReference>
<dbReference type="Proteomes" id="UP000236544">
    <property type="component" value="Unassembled WGS sequence"/>
</dbReference>
<dbReference type="InterPro" id="IPR016509">
    <property type="entry name" value="Fig1"/>
</dbReference>
<name>A0A0P1KQH1_9SACH</name>
<keyword evidence="1" id="KW-0472">Membrane</keyword>
<dbReference type="Pfam" id="PF12351">
    <property type="entry name" value="Fig1"/>
    <property type="match status" value="1"/>
</dbReference>
<keyword evidence="1" id="KW-1133">Transmembrane helix</keyword>
<dbReference type="InterPro" id="IPR033481">
    <property type="entry name" value="Dni1/Fig1"/>
</dbReference>
<evidence type="ECO:0000256" key="1">
    <source>
        <dbReference type="SAM" id="Phobius"/>
    </source>
</evidence>
<dbReference type="GO" id="GO:0043332">
    <property type="term" value="C:mating projection tip"/>
    <property type="evidence" value="ECO:0007669"/>
    <property type="project" value="TreeGrafter"/>
</dbReference>
<organism evidence="2 3">
    <name type="scientific">Lachancea quebecensis</name>
    <dbReference type="NCBI Taxonomy" id="1654605"/>
    <lineage>
        <taxon>Eukaryota</taxon>
        <taxon>Fungi</taxon>
        <taxon>Dikarya</taxon>
        <taxon>Ascomycota</taxon>
        <taxon>Saccharomycotina</taxon>
        <taxon>Saccharomycetes</taxon>
        <taxon>Saccharomycetales</taxon>
        <taxon>Saccharomycetaceae</taxon>
        <taxon>Lachancea</taxon>
    </lineage>
</organism>
<reference evidence="3" key="1">
    <citation type="submission" date="2015-10" db="EMBL/GenBank/DDBJ databases">
        <authorList>
            <person name="Devillers H."/>
        </authorList>
    </citation>
    <scope>NUCLEOTIDE SEQUENCE [LARGE SCALE GENOMIC DNA]</scope>
</reference>
<dbReference type="EMBL" id="LN890565">
    <property type="protein sequence ID" value="CUS21605.1"/>
    <property type="molecule type" value="Genomic_DNA"/>
</dbReference>
<feature type="transmembrane region" description="Helical" evidence="1">
    <location>
        <begin position="188"/>
        <end position="209"/>
    </location>
</feature>
<accession>A0A0P1KQH1</accession>
<proteinExistence type="predicted"/>
<dbReference type="OrthoDB" id="4089394at2759"/>
<keyword evidence="1" id="KW-0812">Transmembrane</keyword>
<dbReference type="GO" id="GO:0000747">
    <property type="term" value="P:conjugation with cellular fusion"/>
    <property type="evidence" value="ECO:0007669"/>
    <property type="project" value="TreeGrafter"/>
</dbReference>
<feature type="transmembrane region" description="Helical" evidence="1">
    <location>
        <begin position="236"/>
        <end position="257"/>
    </location>
</feature>
<dbReference type="GO" id="GO:0016020">
    <property type="term" value="C:membrane"/>
    <property type="evidence" value="ECO:0007669"/>
    <property type="project" value="InterPro"/>
</dbReference>
<dbReference type="PANTHER" id="PTHR28092">
    <property type="entry name" value="FACTOR-INDUCED GENE 1 PROTEIN"/>
    <property type="match status" value="1"/>
</dbReference>
<gene>
    <name evidence="2" type="ORF">LAQU0_S03e06436g</name>
</gene>